<dbReference type="FunFam" id="3.30.390.150:FF:000004">
    <property type="entry name" value="Gastrokine 2"/>
    <property type="match status" value="1"/>
</dbReference>
<keyword evidence="2" id="KW-0964">Secreted</keyword>
<evidence type="ECO:0000256" key="4">
    <source>
        <dbReference type="ARBA" id="ARBA00023157"/>
    </source>
</evidence>
<gene>
    <name evidence="9" type="primary">GKN2</name>
</gene>
<dbReference type="GeneID" id="102728187"/>
<evidence type="ECO:0000313" key="9">
    <source>
        <dbReference type="RefSeq" id="XP_006730061.1"/>
    </source>
</evidence>
<dbReference type="AlphaFoldDB" id="A0A2U3XF31"/>
<evidence type="ECO:0000256" key="1">
    <source>
        <dbReference type="ARBA" id="ARBA00004613"/>
    </source>
</evidence>
<dbReference type="InterPro" id="IPR007084">
    <property type="entry name" value="BRICHOS_dom"/>
</dbReference>
<feature type="domain" description="BRICHOS" evidence="7">
    <location>
        <begin position="8"/>
        <end position="105"/>
    </location>
</feature>
<evidence type="ECO:0000256" key="6">
    <source>
        <dbReference type="ARBA" id="ARBA00079996"/>
    </source>
</evidence>
<keyword evidence="3" id="KW-0732">Signal</keyword>
<keyword evidence="4" id="KW-1015">Disulfide bond</keyword>
<dbReference type="PANTHER" id="PTHR16483">
    <property type="entry name" value="GASTROKINE 1"/>
    <property type="match status" value="1"/>
</dbReference>
<evidence type="ECO:0000256" key="2">
    <source>
        <dbReference type="ARBA" id="ARBA00022525"/>
    </source>
</evidence>
<comment type="subcellular location">
    <subcellularLocation>
        <location evidence="1">Secreted</location>
    </subcellularLocation>
</comment>
<dbReference type="OrthoDB" id="5977941at2759"/>
<dbReference type="RefSeq" id="XP_006730061.1">
    <property type="nucleotide sequence ID" value="XM_006729998.1"/>
</dbReference>
<evidence type="ECO:0000256" key="5">
    <source>
        <dbReference type="ARBA" id="ARBA00070177"/>
    </source>
</evidence>
<protein>
    <recommendedName>
        <fullName evidence="5">Gastrokine-2</fullName>
    </recommendedName>
    <alternativeName>
        <fullName evidence="6">Blottin</fullName>
    </alternativeName>
</protein>
<reference evidence="9" key="1">
    <citation type="submission" date="2025-08" db="UniProtKB">
        <authorList>
            <consortium name="RefSeq"/>
        </authorList>
    </citation>
    <scope>IDENTIFICATION</scope>
    <source>
        <tissue evidence="9">Liver</tissue>
    </source>
</reference>
<dbReference type="Gene3D" id="3.30.390.150">
    <property type="match status" value="1"/>
</dbReference>
<proteinExistence type="predicted"/>
<evidence type="ECO:0000256" key="3">
    <source>
        <dbReference type="ARBA" id="ARBA00022729"/>
    </source>
</evidence>
<dbReference type="InterPro" id="IPR051772">
    <property type="entry name" value="Gastrokine"/>
</dbReference>
<dbReference type="Pfam" id="PF04089">
    <property type="entry name" value="BRICHOS"/>
    <property type="match status" value="1"/>
</dbReference>
<accession>A0A2U3XF31</accession>
<dbReference type="Proteomes" id="UP000245341">
    <property type="component" value="Unplaced"/>
</dbReference>
<dbReference type="STRING" id="9713.A0A2U3XF31"/>
<evidence type="ECO:0000259" key="7">
    <source>
        <dbReference type="PROSITE" id="PS50869"/>
    </source>
</evidence>
<dbReference type="KEGG" id="lww:102728187"/>
<organism evidence="8 9">
    <name type="scientific">Leptonychotes weddellii</name>
    <name type="common">Weddell seal</name>
    <name type="synonym">Otaria weddellii</name>
    <dbReference type="NCBI Taxonomy" id="9713"/>
    <lineage>
        <taxon>Eukaryota</taxon>
        <taxon>Metazoa</taxon>
        <taxon>Chordata</taxon>
        <taxon>Craniata</taxon>
        <taxon>Vertebrata</taxon>
        <taxon>Euteleostomi</taxon>
        <taxon>Mammalia</taxon>
        <taxon>Eutheria</taxon>
        <taxon>Laurasiatheria</taxon>
        <taxon>Carnivora</taxon>
        <taxon>Caniformia</taxon>
        <taxon>Pinnipedia</taxon>
        <taxon>Phocidae</taxon>
        <taxon>Monachinae</taxon>
        <taxon>Lobodontini</taxon>
        <taxon>Leptonychotes</taxon>
    </lineage>
</organism>
<keyword evidence="8" id="KW-1185">Reference proteome</keyword>
<dbReference type="SMART" id="SM01039">
    <property type="entry name" value="BRICHOS"/>
    <property type="match status" value="1"/>
</dbReference>
<dbReference type="CTD" id="200504"/>
<evidence type="ECO:0000313" key="8">
    <source>
        <dbReference type="Proteomes" id="UP000245341"/>
    </source>
</evidence>
<name>A0A2U3XF31_LEPWE</name>
<sequence length="124" mass="14705">MERRRSEPEEPGRPVTVLLLPQGYIASRVLSRRACYILKMDHKAIPALDELKRYIYEKQAMKNMYSDKYLWVKYNPLQSLIMHIDWFLFGSPIRQLCSHVPLYKGEVVDKICEYQEIIPSPNVF</sequence>
<dbReference type="GO" id="GO:0005576">
    <property type="term" value="C:extracellular region"/>
    <property type="evidence" value="ECO:0007669"/>
    <property type="project" value="UniProtKB-SubCell"/>
</dbReference>
<dbReference type="PROSITE" id="PS50869">
    <property type="entry name" value="BRICHOS"/>
    <property type="match status" value="1"/>
</dbReference>